<sequence>MNGIQQGDPFSPYLFTIVMEGFSYMLEEAISNGNIKNDSTLVRNVSTILKDFDIVSSLRSNHAKSKVYMGPYITNKDFIIDTLG</sequence>
<evidence type="ECO:0000313" key="2">
    <source>
        <dbReference type="Proteomes" id="UP000012960"/>
    </source>
</evidence>
<accession>A0A804HN73</accession>
<proteinExistence type="predicted"/>
<reference evidence="1" key="1">
    <citation type="submission" date="2021-05" db="UniProtKB">
        <authorList>
            <consortium name="EnsemblPlants"/>
        </authorList>
    </citation>
    <scope>IDENTIFICATION</scope>
    <source>
        <strain evidence="1">subsp. malaccensis</strain>
    </source>
</reference>
<dbReference type="Proteomes" id="UP000012960">
    <property type="component" value="Unplaced"/>
</dbReference>
<dbReference type="InParanoid" id="A0A804HN73"/>
<organism evidence="1 2">
    <name type="scientific">Musa acuminata subsp. malaccensis</name>
    <name type="common">Wild banana</name>
    <name type="synonym">Musa malaccensis</name>
    <dbReference type="NCBI Taxonomy" id="214687"/>
    <lineage>
        <taxon>Eukaryota</taxon>
        <taxon>Viridiplantae</taxon>
        <taxon>Streptophyta</taxon>
        <taxon>Embryophyta</taxon>
        <taxon>Tracheophyta</taxon>
        <taxon>Spermatophyta</taxon>
        <taxon>Magnoliopsida</taxon>
        <taxon>Liliopsida</taxon>
        <taxon>Zingiberales</taxon>
        <taxon>Musaceae</taxon>
        <taxon>Musa</taxon>
    </lineage>
</organism>
<dbReference type="Gramene" id="Ma00_t04210.1">
    <property type="protein sequence ID" value="Ma00_p04210.1"/>
    <property type="gene ID" value="Ma00_g04210"/>
</dbReference>
<evidence type="ECO:0008006" key="3">
    <source>
        <dbReference type="Google" id="ProtNLM"/>
    </source>
</evidence>
<dbReference type="AlphaFoldDB" id="A0A804HN73"/>
<name>A0A804HN73_MUSAM</name>
<keyword evidence="2" id="KW-1185">Reference proteome</keyword>
<evidence type="ECO:0000313" key="1">
    <source>
        <dbReference type="EnsemblPlants" id="Ma00_p04210.1"/>
    </source>
</evidence>
<dbReference type="EnsemblPlants" id="Ma00_t04210.1">
    <property type="protein sequence ID" value="Ma00_p04210.1"/>
    <property type="gene ID" value="Ma00_g04210"/>
</dbReference>
<protein>
    <recommendedName>
        <fullName evidence="3">Reverse transcriptase domain-containing protein</fullName>
    </recommendedName>
</protein>